<sequence length="78" mass="8513">MAYAFDTLEYSKTLREAGIAPEHAKAHAAAAREFIMHEIVTKEDLRLSQELQTLQMTVRLGGIVAAGFAALAVLIKLT</sequence>
<dbReference type="Proteomes" id="UP000035929">
    <property type="component" value="Unassembled WGS sequence"/>
</dbReference>
<dbReference type="EMBL" id="LABX01000032">
    <property type="protein sequence ID" value="KMO39337.1"/>
    <property type="molecule type" value="Genomic_DNA"/>
</dbReference>
<keyword evidence="1" id="KW-1133">Transmembrane helix</keyword>
<reference evidence="2 3" key="1">
    <citation type="submission" date="2015-03" db="EMBL/GenBank/DDBJ databases">
        <title>Genome sequencing of Methylobacterium aquaticum DSM16371 type strain.</title>
        <authorList>
            <person name="Chaudhry V."/>
            <person name="Patil P.B."/>
        </authorList>
    </citation>
    <scope>NUCLEOTIDE SEQUENCE [LARGE SCALE GENOMIC DNA]</scope>
    <source>
        <strain evidence="2 3">DSM 16371</strain>
    </source>
</reference>
<comment type="caution">
    <text evidence="2">The sequence shown here is derived from an EMBL/GenBank/DDBJ whole genome shotgun (WGS) entry which is preliminary data.</text>
</comment>
<dbReference type="OrthoDB" id="8453021at2"/>
<evidence type="ECO:0000313" key="3">
    <source>
        <dbReference type="Proteomes" id="UP000035929"/>
    </source>
</evidence>
<dbReference type="AlphaFoldDB" id="A0A0J6T0D5"/>
<name>A0A0J6T0D5_9HYPH</name>
<evidence type="ECO:0008006" key="4">
    <source>
        <dbReference type="Google" id="ProtNLM"/>
    </source>
</evidence>
<dbReference type="RefSeq" id="WP_048462578.1">
    <property type="nucleotide sequence ID" value="NZ_LABX01000032.1"/>
</dbReference>
<protein>
    <recommendedName>
        <fullName evidence="4">DUF1640 domain-containing protein</fullName>
    </recommendedName>
</protein>
<keyword evidence="1" id="KW-0812">Transmembrane</keyword>
<accession>A0A0J6T0D5</accession>
<gene>
    <name evidence="2" type="ORF">VP06_04140</name>
</gene>
<organism evidence="2 3">
    <name type="scientific">Methylobacterium aquaticum</name>
    <dbReference type="NCBI Taxonomy" id="270351"/>
    <lineage>
        <taxon>Bacteria</taxon>
        <taxon>Pseudomonadati</taxon>
        <taxon>Pseudomonadota</taxon>
        <taxon>Alphaproteobacteria</taxon>
        <taxon>Hyphomicrobiales</taxon>
        <taxon>Methylobacteriaceae</taxon>
        <taxon>Methylobacterium</taxon>
    </lineage>
</organism>
<feature type="transmembrane region" description="Helical" evidence="1">
    <location>
        <begin position="56"/>
        <end position="75"/>
    </location>
</feature>
<keyword evidence="1" id="KW-0472">Membrane</keyword>
<proteinExistence type="predicted"/>
<evidence type="ECO:0000256" key="1">
    <source>
        <dbReference type="SAM" id="Phobius"/>
    </source>
</evidence>
<evidence type="ECO:0000313" key="2">
    <source>
        <dbReference type="EMBL" id="KMO39337.1"/>
    </source>
</evidence>